<comment type="caution">
    <text evidence="1">The sequence shown here is derived from an EMBL/GenBank/DDBJ whole genome shotgun (WGS) entry which is preliminary data.</text>
</comment>
<organism evidence="1">
    <name type="scientific">bioreactor metagenome</name>
    <dbReference type="NCBI Taxonomy" id="1076179"/>
    <lineage>
        <taxon>unclassified sequences</taxon>
        <taxon>metagenomes</taxon>
        <taxon>ecological metagenomes</taxon>
    </lineage>
</organism>
<proteinExistence type="predicted"/>
<evidence type="ECO:0000313" key="1">
    <source>
        <dbReference type="EMBL" id="MPM67320.1"/>
    </source>
</evidence>
<gene>
    <name evidence="1" type="ORF">SDC9_114242</name>
</gene>
<accession>A0A645BPF2</accession>
<dbReference type="AlphaFoldDB" id="A0A645BPF2"/>
<sequence>MDVCALFRACVKRAGVLAVGNGSRRNRVGYGRIQRQGLCLGVRRSNCILRRSNLNLRAGGKIQRGALRHIGEGYQCAVCGVRGNSGKHTLSKHLRLRAFDENHAKEAADFAGVNLLRVRIFRYILPERVALQIIGCVRRTDADKMRLSVVAFVG</sequence>
<name>A0A645BPF2_9ZZZZ</name>
<protein>
    <submittedName>
        <fullName evidence="1">Uncharacterized protein</fullName>
    </submittedName>
</protein>
<dbReference type="EMBL" id="VSSQ01021621">
    <property type="protein sequence ID" value="MPM67320.1"/>
    <property type="molecule type" value="Genomic_DNA"/>
</dbReference>
<reference evidence="1" key="1">
    <citation type="submission" date="2019-08" db="EMBL/GenBank/DDBJ databases">
        <authorList>
            <person name="Kucharzyk K."/>
            <person name="Murdoch R.W."/>
            <person name="Higgins S."/>
            <person name="Loffler F."/>
        </authorList>
    </citation>
    <scope>NUCLEOTIDE SEQUENCE</scope>
</reference>